<name>A0A0D7E2A1_RHOPL</name>
<proteinExistence type="predicted"/>
<organism evidence="2 3">
    <name type="scientific">Rhodopseudomonas palustris</name>
    <dbReference type="NCBI Taxonomy" id="1076"/>
    <lineage>
        <taxon>Bacteria</taxon>
        <taxon>Pseudomonadati</taxon>
        <taxon>Pseudomonadota</taxon>
        <taxon>Alphaproteobacteria</taxon>
        <taxon>Hyphomicrobiales</taxon>
        <taxon>Nitrobacteraceae</taxon>
        <taxon>Rhodopseudomonas</taxon>
    </lineage>
</organism>
<reference evidence="2 3" key="1">
    <citation type="submission" date="2014-11" db="EMBL/GenBank/DDBJ databases">
        <title>Genomics and ecophysiology of heterotrophic nitrogen fixing bacteria isolated from estuarine surface water.</title>
        <authorList>
            <person name="Bentzon-Tilia M."/>
            <person name="Severin I."/>
            <person name="Hansen L.H."/>
            <person name="Riemann L."/>
        </authorList>
    </citation>
    <scope>NUCLEOTIDE SEQUENCE [LARGE SCALE GENOMIC DNA]</scope>
    <source>
        <strain evidence="2 3">BAL398</strain>
    </source>
</reference>
<evidence type="ECO:0000256" key="1">
    <source>
        <dbReference type="SAM" id="MobiDB-lite"/>
    </source>
</evidence>
<feature type="compositionally biased region" description="Basic and acidic residues" evidence="1">
    <location>
        <begin position="1"/>
        <end position="20"/>
    </location>
</feature>
<sequence length="387" mass="40480">MADDARSMEDIKRDTERARAELSQTVDQLRTSVEATASDLRQRVSPSAIKAEMSEYFESRGEELVSRVKHAVRNNPVQAVAVGAALGYPLLKLLRAIPTPVLMVGAGLYLAGSKSGQAVTQQASDAAVDFAGEVERRARQFGTDASETATAAAQYTSGTLQAASEVASSRATQFRQAAASSAAELRDRADQLGKTVASNVDDLRRKAVSAGETVATQAGEVADRGAALSDAVTGSIRDAADQVRDVAASAREGAADAAARVREAAAAGRDAAVRARYRAEEFGDQAGKTFTATVSNHPLLVAGAGLVLGGLLASAIPRMRRSSDPVDDGEGRSRRAVGGPDDNIRSAQDPESALDRDSGNVRDIGPRSRKLSEATASSYETPSQNKH</sequence>
<dbReference type="EMBL" id="JXXE01000664">
    <property type="protein sequence ID" value="KIZ34626.1"/>
    <property type="molecule type" value="Genomic_DNA"/>
</dbReference>
<protein>
    <submittedName>
        <fullName evidence="2">Late embryogenesis abundant protein</fullName>
    </submittedName>
</protein>
<dbReference type="PATRIC" id="fig|1076.23.peg.1846"/>
<dbReference type="AlphaFoldDB" id="A0A0D7E2A1"/>
<accession>A0A0D7E2A1</accession>
<feature type="region of interest" description="Disordered" evidence="1">
    <location>
        <begin position="320"/>
        <end position="387"/>
    </location>
</feature>
<evidence type="ECO:0000313" key="3">
    <source>
        <dbReference type="Proteomes" id="UP000032515"/>
    </source>
</evidence>
<feature type="region of interest" description="Disordered" evidence="1">
    <location>
        <begin position="1"/>
        <end position="25"/>
    </location>
</feature>
<feature type="compositionally biased region" description="Basic and acidic residues" evidence="1">
    <location>
        <begin position="321"/>
        <end position="333"/>
    </location>
</feature>
<dbReference type="Proteomes" id="UP000032515">
    <property type="component" value="Unassembled WGS sequence"/>
</dbReference>
<dbReference type="OrthoDB" id="8135650at2"/>
<dbReference type="RefSeq" id="WP_044417600.1">
    <property type="nucleotide sequence ID" value="NZ_JXXE01000664.1"/>
</dbReference>
<feature type="compositionally biased region" description="Polar residues" evidence="1">
    <location>
        <begin position="374"/>
        <end position="387"/>
    </location>
</feature>
<feature type="compositionally biased region" description="Basic and acidic residues" evidence="1">
    <location>
        <begin position="353"/>
        <end position="372"/>
    </location>
</feature>
<comment type="caution">
    <text evidence="2">The sequence shown here is derived from an EMBL/GenBank/DDBJ whole genome shotgun (WGS) entry which is preliminary data.</text>
</comment>
<evidence type="ECO:0000313" key="2">
    <source>
        <dbReference type="EMBL" id="KIZ34626.1"/>
    </source>
</evidence>
<gene>
    <name evidence="2" type="ORF">OO17_26570</name>
</gene>